<comment type="caution">
    <text evidence="3">The sequence shown here is derived from an EMBL/GenBank/DDBJ whole genome shotgun (WGS) entry which is preliminary data.</text>
</comment>
<keyword evidence="1" id="KW-0812">Transmembrane</keyword>
<evidence type="ECO:0000313" key="3">
    <source>
        <dbReference type="EMBL" id="MBB3810130.1"/>
    </source>
</evidence>
<dbReference type="Proteomes" id="UP000537592">
    <property type="component" value="Unassembled WGS sequence"/>
</dbReference>
<keyword evidence="4" id="KW-1185">Reference proteome</keyword>
<name>A0A7W5Z4Q9_9HYPH</name>
<evidence type="ECO:0008006" key="5">
    <source>
        <dbReference type="Google" id="ProtNLM"/>
    </source>
</evidence>
<keyword evidence="2" id="KW-0732">Signal</keyword>
<gene>
    <name evidence="3" type="ORF">FHS81_002226</name>
</gene>
<reference evidence="3 4" key="1">
    <citation type="submission" date="2020-08" db="EMBL/GenBank/DDBJ databases">
        <title>Genomic Encyclopedia of Type Strains, Phase IV (KMG-IV): sequencing the most valuable type-strain genomes for metagenomic binning, comparative biology and taxonomic classification.</title>
        <authorList>
            <person name="Goeker M."/>
        </authorList>
    </citation>
    <scope>NUCLEOTIDE SEQUENCE [LARGE SCALE GENOMIC DNA]</scope>
    <source>
        <strain evidence="3 4">DSM 28760</strain>
    </source>
</reference>
<feature type="transmembrane region" description="Helical" evidence="1">
    <location>
        <begin position="90"/>
        <end position="116"/>
    </location>
</feature>
<proteinExistence type="predicted"/>
<dbReference type="EMBL" id="JACICC010000005">
    <property type="protein sequence ID" value="MBB3810130.1"/>
    <property type="molecule type" value="Genomic_DNA"/>
</dbReference>
<accession>A0A7W5Z4Q9</accession>
<dbReference type="RefSeq" id="WP_183752913.1">
    <property type="nucleotide sequence ID" value="NZ_JACICC010000005.1"/>
</dbReference>
<evidence type="ECO:0000256" key="1">
    <source>
        <dbReference type="SAM" id="Phobius"/>
    </source>
</evidence>
<evidence type="ECO:0000256" key="2">
    <source>
        <dbReference type="SAM" id="SignalP"/>
    </source>
</evidence>
<sequence length="245" mass="26564">MIIRLACVLVLSLFLAVTPQLLSALAQNVGPVANEAALQLGSATNAEYTTQCRREGLSCSLVYAESSSERAKITDTPQIIPNEPVISGPLAIIVVVLALVAIIGLWLRFGGGGVLLSSAPRVMKRPQGEAPESWRTSLQEEDEKPEQFLRRIAVMEDRRQALIQLLRRCLLHAADMTGTRLFRADTERTVMGRLPADMPGRNGLETLLRDTQLVHYGGRVPGESQFAALLATAQDLLLNGGRADA</sequence>
<keyword evidence="1" id="KW-1133">Transmembrane helix</keyword>
<keyword evidence="1" id="KW-0472">Membrane</keyword>
<feature type="signal peptide" evidence="2">
    <location>
        <begin position="1"/>
        <end position="26"/>
    </location>
</feature>
<dbReference type="AlphaFoldDB" id="A0A7W5Z4Q9"/>
<feature type="chain" id="PRO_5031227707" description="DUF4129 domain-containing protein" evidence="2">
    <location>
        <begin position="27"/>
        <end position="245"/>
    </location>
</feature>
<evidence type="ECO:0000313" key="4">
    <source>
        <dbReference type="Proteomes" id="UP000537592"/>
    </source>
</evidence>
<organism evidence="3 4">
    <name type="scientific">Pseudochelatococcus contaminans</name>
    <dbReference type="NCBI Taxonomy" id="1538103"/>
    <lineage>
        <taxon>Bacteria</taxon>
        <taxon>Pseudomonadati</taxon>
        <taxon>Pseudomonadota</taxon>
        <taxon>Alphaproteobacteria</taxon>
        <taxon>Hyphomicrobiales</taxon>
        <taxon>Chelatococcaceae</taxon>
        <taxon>Pseudochelatococcus</taxon>
    </lineage>
</organism>
<protein>
    <recommendedName>
        <fullName evidence="5">DUF4129 domain-containing protein</fullName>
    </recommendedName>
</protein>